<protein>
    <submittedName>
        <fullName evidence="1">Uncharacterized protein</fullName>
    </submittedName>
</protein>
<evidence type="ECO:0000313" key="1">
    <source>
        <dbReference type="EMBL" id="CAE0464028.1"/>
    </source>
</evidence>
<accession>A0A7S3Q2V4</accession>
<name>A0A7S3Q2V4_9STRA</name>
<reference evidence="1" key="1">
    <citation type="submission" date="2021-01" db="EMBL/GenBank/DDBJ databases">
        <authorList>
            <person name="Corre E."/>
            <person name="Pelletier E."/>
            <person name="Niang G."/>
            <person name="Scheremetjew M."/>
            <person name="Finn R."/>
            <person name="Kale V."/>
            <person name="Holt S."/>
            <person name="Cochrane G."/>
            <person name="Meng A."/>
            <person name="Brown T."/>
            <person name="Cohen L."/>
        </authorList>
    </citation>
    <scope>NUCLEOTIDE SEQUENCE</scope>
    <source>
        <strain evidence="1">MM31A-1</strain>
    </source>
</reference>
<gene>
    <name evidence="1" type="ORF">CDEB00056_LOCUS8869</name>
</gene>
<dbReference type="GO" id="GO:0047372">
    <property type="term" value="F:monoacylglycerol lipase activity"/>
    <property type="evidence" value="ECO:0007669"/>
    <property type="project" value="TreeGrafter"/>
</dbReference>
<sequence>MFWFTNNSVPDIDRAITMPLKGLGEGDEHLNEYYENASGVKRLGPSGIKVPYLCITSMNEPFIPEPAMPPKHIINDENDNIFLVNTTKLGGHIRYWLPTHGCWGTHAAISFFESVRKASEQRPRLERMSSSIDAALRLQLTSRTGLTNYFDFIDSEVTRRVWRFRI</sequence>
<dbReference type="PANTHER" id="PTHR10794">
    <property type="entry name" value="ABHYDROLASE DOMAIN-CONTAINING PROTEIN"/>
    <property type="match status" value="1"/>
</dbReference>
<dbReference type="AlphaFoldDB" id="A0A7S3Q2V4"/>
<dbReference type="GO" id="GO:0034338">
    <property type="term" value="F:short-chain carboxylesterase activity"/>
    <property type="evidence" value="ECO:0007669"/>
    <property type="project" value="TreeGrafter"/>
</dbReference>
<dbReference type="EMBL" id="HBIO01011398">
    <property type="protein sequence ID" value="CAE0464028.1"/>
    <property type="molecule type" value="Transcribed_RNA"/>
</dbReference>
<dbReference type="PANTHER" id="PTHR10794:SF63">
    <property type="entry name" value="ALPHA_BETA HYDROLASE 1, ISOFORM A"/>
    <property type="match status" value="1"/>
</dbReference>
<dbReference type="InterPro" id="IPR050960">
    <property type="entry name" value="AB_hydrolase_4_sf"/>
</dbReference>
<proteinExistence type="predicted"/>
<organism evidence="1">
    <name type="scientific">Chaetoceros debilis</name>
    <dbReference type="NCBI Taxonomy" id="122233"/>
    <lineage>
        <taxon>Eukaryota</taxon>
        <taxon>Sar</taxon>
        <taxon>Stramenopiles</taxon>
        <taxon>Ochrophyta</taxon>
        <taxon>Bacillariophyta</taxon>
        <taxon>Coscinodiscophyceae</taxon>
        <taxon>Chaetocerotophycidae</taxon>
        <taxon>Chaetocerotales</taxon>
        <taxon>Chaetocerotaceae</taxon>
        <taxon>Chaetoceros</taxon>
    </lineage>
</organism>